<protein>
    <recommendedName>
        <fullName evidence="6">Anti-anti-sigma factor</fullName>
    </recommendedName>
</protein>
<dbReference type="PROSITE" id="PS50801">
    <property type="entry name" value="STAS"/>
    <property type="match status" value="1"/>
</dbReference>
<evidence type="ECO:0000256" key="1">
    <source>
        <dbReference type="ARBA" id="ARBA00022553"/>
    </source>
</evidence>
<organism evidence="4 5">
    <name type="scientific">Chondromyces crocatus</name>
    <dbReference type="NCBI Taxonomy" id="52"/>
    <lineage>
        <taxon>Bacteria</taxon>
        <taxon>Pseudomonadati</taxon>
        <taxon>Myxococcota</taxon>
        <taxon>Polyangia</taxon>
        <taxon>Polyangiales</taxon>
        <taxon>Polyangiaceae</taxon>
        <taxon>Chondromyces</taxon>
    </lineage>
</organism>
<evidence type="ECO:0000259" key="2">
    <source>
        <dbReference type="PROSITE" id="PS50113"/>
    </source>
</evidence>
<sequence length="425" mass="47395">MSRPPETQQKQRLSSTSLVLEISGDAAWEIPMLAPESAADPDTVTLYSPRFCELLGYKESELPTEAKSWIDAVLLEDQTTFRQAHRARIEQQGTTIATEYRVRNRQGEVRWWRETGRAVPGEMPGILRVFGLVRDITEAKEADELAVRRTALLAHTQSLARVGGWEFDIVNDKLSWLEETYRIHEVPLDYEPTVEKAINFYAPEHIPSIVDAAHRWHQGEPCEVQLDIITAKGNRVSVQATGCPHYEDGKVVRVYGCFRDISEAKRREEALRSQLALITRQQRAILDLSTPIIQLWNGIITLPLIGNIDASRAAQIMVRLLDEIVRVGARFAILDLTGVDTVDSTTADQLFCIARAADLIGAKALFCGLTPPVAQSMTSLGIDMTGFLTYRNLQEALQASLRTLGASLPGSHRRASGDVERTSRP</sequence>
<dbReference type="KEGG" id="ccro:CMC5_002170"/>
<dbReference type="InterPro" id="IPR001610">
    <property type="entry name" value="PAC"/>
</dbReference>
<gene>
    <name evidence="4" type="ORF">CMC5_002170</name>
</gene>
<dbReference type="AlphaFoldDB" id="A0A0K1E5J3"/>
<reference evidence="4 5" key="1">
    <citation type="submission" date="2015-07" db="EMBL/GenBank/DDBJ databases">
        <title>Genome analysis of myxobacterium Chondromyces crocatus Cm c5 reveals a high potential for natural compound synthesis and the genetic basis for the loss of fruiting body formation.</title>
        <authorList>
            <person name="Zaburannyi N."/>
            <person name="Bunk B."/>
            <person name="Maier J."/>
            <person name="Overmann J."/>
            <person name="Mueller R."/>
        </authorList>
    </citation>
    <scope>NUCLEOTIDE SEQUENCE [LARGE SCALE GENOMIC DNA]</scope>
    <source>
        <strain evidence="4 5">Cm c5</strain>
    </source>
</reference>
<dbReference type="InterPro" id="IPR035965">
    <property type="entry name" value="PAS-like_dom_sf"/>
</dbReference>
<dbReference type="InterPro" id="IPR000014">
    <property type="entry name" value="PAS"/>
</dbReference>
<accession>A0A0K1E5J3</accession>
<name>A0A0K1E5J3_CHOCO</name>
<dbReference type="Gene3D" id="3.30.750.24">
    <property type="entry name" value="STAS domain"/>
    <property type="match status" value="1"/>
</dbReference>
<dbReference type="Pfam" id="PF08447">
    <property type="entry name" value="PAS_3"/>
    <property type="match status" value="1"/>
</dbReference>
<keyword evidence="1" id="KW-0597">Phosphoprotein</keyword>
<dbReference type="InterPro" id="IPR036513">
    <property type="entry name" value="STAS_dom_sf"/>
</dbReference>
<dbReference type="OrthoDB" id="5499650at2"/>
<feature type="domain" description="PAC" evidence="2">
    <location>
        <begin position="96"/>
        <end position="148"/>
    </location>
</feature>
<dbReference type="PANTHER" id="PTHR33745:SF3">
    <property type="entry name" value="RSBT CO-ANTAGONIST PROTEIN RSBRC"/>
    <property type="match status" value="1"/>
</dbReference>
<dbReference type="PROSITE" id="PS50113">
    <property type="entry name" value="PAC"/>
    <property type="match status" value="2"/>
</dbReference>
<dbReference type="Gene3D" id="3.30.450.20">
    <property type="entry name" value="PAS domain"/>
    <property type="match status" value="2"/>
</dbReference>
<dbReference type="SUPFAM" id="SSF55785">
    <property type="entry name" value="PYP-like sensor domain (PAS domain)"/>
    <property type="match status" value="2"/>
</dbReference>
<evidence type="ECO:0000259" key="3">
    <source>
        <dbReference type="PROSITE" id="PS50801"/>
    </source>
</evidence>
<dbReference type="InterPro" id="IPR013655">
    <property type="entry name" value="PAS_fold_3"/>
</dbReference>
<feature type="domain" description="STAS" evidence="3">
    <location>
        <begin position="289"/>
        <end position="400"/>
    </location>
</feature>
<keyword evidence="5" id="KW-1185">Reference proteome</keyword>
<dbReference type="InterPro" id="IPR051932">
    <property type="entry name" value="Bact_StressResp_Reg"/>
</dbReference>
<evidence type="ECO:0000313" key="5">
    <source>
        <dbReference type="Proteomes" id="UP000067626"/>
    </source>
</evidence>
<dbReference type="Proteomes" id="UP000067626">
    <property type="component" value="Chromosome"/>
</dbReference>
<dbReference type="SUPFAM" id="SSF52091">
    <property type="entry name" value="SpoIIaa-like"/>
    <property type="match status" value="1"/>
</dbReference>
<evidence type="ECO:0000313" key="4">
    <source>
        <dbReference type="EMBL" id="AKT36104.1"/>
    </source>
</evidence>
<dbReference type="STRING" id="52.CMC5_002170"/>
<dbReference type="RefSeq" id="WP_050428672.1">
    <property type="nucleotide sequence ID" value="NZ_CP012159.1"/>
</dbReference>
<dbReference type="InterPro" id="IPR002645">
    <property type="entry name" value="STAS_dom"/>
</dbReference>
<dbReference type="SMART" id="SM00086">
    <property type="entry name" value="PAC"/>
    <property type="match status" value="2"/>
</dbReference>
<dbReference type="Pfam" id="PF13426">
    <property type="entry name" value="PAS_9"/>
    <property type="match status" value="1"/>
</dbReference>
<dbReference type="CDD" id="cd07041">
    <property type="entry name" value="STAS_RsbR_RsbS_like"/>
    <property type="match status" value="1"/>
</dbReference>
<dbReference type="CDD" id="cd00130">
    <property type="entry name" value="PAS"/>
    <property type="match status" value="1"/>
</dbReference>
<dbReference type="NCBIfam" id="TIGR00229">
    <property type="entry name" value="sensory_box"/>
    <property type="match status" value="1"/>
</dbReference>
<dbReference type="EMBL" id="CP012159">
    <property type="protein sequence ID" value="AKT36104.1"/>
    <property type="molecule type" value="Genomic_DNA"/>
</dbReference>
<dbReference type="InterPro" id="IPR000700">
    <property type="entry name" value="PAS-assoc_C"/>
</dbReference>
<dbReference type="PANTHER" id="PTHR33745">
    <property type="entry name" value="RSBT ANTAGONIST PROTEIN RSBS-RELATED"/>
    <property type="match status" value="1"/>
</dbReference>
<dbReference type="Pfam" id="PF01740">
    <property type="entry name" value="STAS"/>
    <property type="match status" value="1"/>
</dbReference>
<proteinExistence type="predicted"/>
<evidence type="ECO:0008006" key="6">
    <source>
        <dbReference type="Google" id="ProtNLM"/>
    </source>
</evidence>
<feature type="domain" description="PAC" evidence="2">
    <location>
        <begin position="222"/>
        <end position="273"/>
    </location>
</feature>